<dbReference type="EMBL" id="LUGH01002515">
    <property type="protein sequence ID" value="OBZ80147.1"/>
    <property type="molecule type" value="Genomic_DNA"/>
</dbReference>
<evidence type="ECO:0000256" key="1">
    <source>
        <dbReference type="SAM" id="MobiDB-lite"/>
    </source>
</evidence>
<accession>A0A1C7MTQ4</accession>
<proteinExistence type="predicted"/>
<feature type="region of interest" description="Disordered" evidence="1">
    <location>
        <begin position="1"/>
        <end position="60"/>
    </location>
</feature>
<sequence length="60" mass="6635">MDSPLLSQVSQSISDTVCMSRGRSDTYPSVSDEETVGEKRPAEEEDDNTSNKTSRTDDSY</sequence>
<comment type="caution">
    <text evidence="2">The sequence shown here is derived from an EMBL/GenBank/DDBJ whole genome shotgun (WGS) entry which is preliminary data.</text>
</comment>
<feature type="compositionally biased region" description="Polar residues" evidence="1">
    <location>
        <begin position="1"/>
        <end position="17"/>
    </location>
</feature>
<evidence type="ECO:0000313" key="3">
    <source>
        <dbReference type="Proteomes" id="UP000093000"/>
    </source>
</evidence>
<keyword evidence="3" id="KW-1185">Reference proteome</keyword>
<evidence type="ECO:0000313" key="2">
    <source>
        <dbReference type="EMBL" id="OBZ80147.1"/>
    </source>
</evidence>
<name>A0A1C7MTQ4_9FUNG</name>
<protein>
    <submittedName>
        <fullName evidence="2">Uncharacterized protein</fullName>
    </submittedName>
</protein>
<organism evidence="2 3">
    <name type="scientific">Choanephora cucurbitarum</name>
    <dbReference type="NCBI Taxonomy" id="101091"/>
    <lineage>
        <taxon>Eukaryota</taxon>
        <taxon>Fungi</taxon>
        <taxon>Fungi incertae sedis</taxon>
        <taxon>Mucoromycota</taxon>
        <taxon>Mucoromycotina</taxon>
        <taxon>Mucoromycetes</taxon>
        <taxon>Mucorales</taxon>
        <taxon>Mucorineae</taxon>
        <taxon>Choanephoraceae</taxon>
        <taxon>Choanephoroideae</taxon>
        <taxon>Choanephora</taxon>
    </lineage>
</organism>
<reference evidence="2 3" key="1">
    <citation type="submission" date="2016-03" db="EMBL/GenBank/DDBJ databases">
        <title>Choanephora cucurbitarum.</title>
        <authorList>
            <person name="Min B."/>
            <person name="Park H."/>
            <person name="Park J.-H."/>
            <person name="Shin H.-D."/>
            <person name="Choi I.-G."/>
        </authorList>
    </citation>
    <scope>NUCLEOTIDE SEQUENCE [LARGE SCALE GENOMIC DNA]</scope>
    <source>
        <strain evidence="2 3">KUS-F28377</strain>
    </source>
</reference>
<dbReference type="InParanoid" id="A0A1C7MTQ4"/>
<dbReference type="AlphaFoldDB" id="A0A1C7MTQ4"/>
<gene>
    <name evidence="2" type="ORF">A0J61_11804</name>
</gene>
<dbReference type="Proteomes" id="UP000093000">
    <property type="component" value="Unassembled WGS sequence"/>
</dbReference>